<proteinExistence type="predicted"/>
<name>A0ABD5YS05_9EURY</name>
<dbReference type="Proteomes" id="UP001596417">
    <property type="component" value="Unassembled WGS sequence"/>
</dbReference>
<dbReference type="EMBL" id="JBHTAX010000001">
    <property type="protein sequence ID" value="MFC7190006.1"/>
    <property type="molecule type" value="Genomic_DNA"/>
</dbReference>
<organism evidence="1 2">
    <name type="scientific">Halocatena marina</name>
    <dbReference type="NCBI Taxonomy" id="2934937"/>
    <lineage>
        <taxon>Archaea</taxon>
        <taxon>Methanobacteriati</taxon>
        <taxon>Methanobacteriota</taxon>
        <taxon>Stenosarchaea group</taxon>
        <taxon>Halobacteria</taxon>
        <taxon>Halobacteriales</taxon>
        <taxon>Natronomonadaceae</taxon>
        <taxon>Halocatena</taxon>
    </lineage>
</organism>
<evidence type="ECO:0000313" key="1">
    <source>
        <dbReference type="EMBL" id="MFC7190006.1"/>
    </source>
</evidence>
<dbReference type="AlphaFoldDB" id="A0ABD5YS05"/>
<dbReference type="RefSeq" id="WP_248906430.1">
    <property type="nucleotide sequence ID" value="NZ_CP109979.1"/>
</dbReference>
<dbReference type="PROSITE" id="PS51318">
    <property type="entry name" value="TAT"/>
    <property type="match status" value="1"/>
</dbReference>
<evidence type="ECO:0000313" key="2">
    <source>
        <dbReference type="Proteomes" id="UP001596417"/>
    </source>
</evidence>
<sequence length="379" mass="40964">MKNPTDSPVSRRGVMKGIGGLTALSMSNATVARAEEVLENPLPTDPHTRDTYRAIVDAVVPRTPELEDELGPEHVPGGLDIELEKFIIWDFNHFQEIRLETLKTPLTGGLLSSSNEAMSLDLFEIGLDTVGAVSDLDALNQLLDINLFNSLSDLGVIEELLDFGAVDKLDITLADDVPSNASGPATFDLLIETGNETSHKVLKNYPYASVFALTFDIVAAEFIALGKNHDPLSPIDEQFAGGGTFVRLSREDRLRCLWTIVQQGTIDRLDVLLSPLLPVVGILKYVVMAVNGLHGFGYYTEWSGYGETKTETPSERELITPAGEVQSRKQTGYPGPASGYAADWEHVLPNGFKDPTVGNLNLPNNLMGDDVVESGGGGA</sequence>
<protein>
    <submittedName>
        <fullName evidence="1">Uncharacterized protein</fullName>
    </submittedName>
</protein>
<keyword evidence="2" id="KW-1185">Reference proteome</keyword>
<gene>
    <name evidence="1" type="ORF">ACFQL7_09160</name>
</gene>
<dbReference type="InterPro" id="IPR006311">
    <property type="entry name" value="TAT_signal"/>
</dbReference>
<comment type="caution">
    <text evidence="1">The sequence shown here is derived from an EMBL/GenBank/DDBJ whole genome shotgun (WGS) entry which is preliminary data.</text>
</comment>
<accession>A0ABD5YS05</accession>
<reference evidence="1 2" key="1">
    <citation type="journal article" date="2019" name="Int. J. Syst. Evol. Microbiol.">
        <title>The Global Catalogue of Microorganisms (GCM) 10K type strain sequencing project: providing services to taxonomists for standard genome sequencing and annotation.</title>
        <authorList>
            <consortium name="The Broad Institute Genomics Platform"/>
            <consortium name="The Broad Institute Genome Sequencing Center for Infectious Disease"/>
            <person name="Wu L."/>
            <person name="Ma J."/>
        </authorList>
    </citation>
    <scope>NUCLEOTIDE SEQUENCE [LARGE SCALE GENOMIC DNA]</scope>
    <source>
        <strain evidence="1 2">RDMS1</strain>
    </source>
</reference>
<dbReference type="GeneID" id="76199579"/>